<dbReference type="CDD" id="cd06225">
    <property type="entry name" value="HAMP"/>
    <property type="match status" value="1"/>
</dbReference>
<dbReference type="SMART" id="SM00304">
    <property type="entry name" value="HAMP"/>
    <property type="match status" value="1"/>
</dbReference>
<keyword evidence="16" id="KW-1185">Reference proteome</keyword>
<gene>
    <name evidence="15" type="ORF">N781_16405</name>
</gene>
<dbReference type="STRING" id="1385510.GCA_000425205_02153"/>
<dbReference type="PANTHER" id="PTHR44936:SF10">
    <property type="entry name" value="SENSOR PROTEIN RSTB"/>
    <property type="match status" value="1"/>
</dbReference>
<evidence type="ECO:0000256" key="4">
    <source>
        <dbReference type="ARBA" id="ARBA00022475"/>
    </source>
</evidence>
<evidence type="ECO:0000256" key="9">
    <source>
        <dbReference type="ARBA" id="ARBA00022840"/>
    </source>
</evidence>
<accession>A0A0A5GM80</accession>
<feature type="domain" description="HAMP" evidence="14">
    <location>
        <begin position="195"/>
        <end position="248"/>
    </location>
</feature>
<evidence type="ECO:0000256" key="1">
    <source>
        <dbReference type="ARBA" id="ARBA00000085"/>
    </source>
</evidence>
<dbReference type="PRINTS" id="PR00344">
    <property type="entry name" value="BCTRLSENSOR"/>
</dbReference>
<dbReference type="InterPro" id="IPR003594">
    <property type="entry name" value="HATPase_dom"/>
</dbReference>
<keyword evidence="9" id="KW-0067">ATP-binding</keyword>
<dbReference type="Gene3D" id="1.10.287.130">
    <property type="match status" value="1"/>
</dbReference>
<dbReference type="GO" id="GO:0005886">
    <property type="term" value="C:plasma membrane"/>
    <property type="evidence" value="ECO:0007669"/>
    <property type="project" value="UniProtKB-SubCell"/>
</dbReference>
<keyword evidence="5" id="KW-0597">Phosphoprotein</keyword>
<feature type="domain" description="Histidine kinase" evidence="13">
    <location>
        <begin position="256"/>
        <end position="470"/>
    </location>
</feature>
<dbReference type="GO" id="GO:0000155">
    <property type="term" value="F:phosphorelay sensor kinase activity"/>
    <property type="evidence" value="ECO:0007669"/>
    <property type="project" value="InterPro"/>
</dbReference>
<dbReference type="SMART" id="SM00388">
    <property type="entry name" value="HisKA"/>
    <property type="match status" value="1"/>
</dbReference>
<dbReference type="PROSITE" id="PS50885">
    <property type="entry name" value="HAMP"/>
    <property type="match status" value="1"/>
</dbReference>
<dbReference type="InterPro" id="IPR036890">
    <property type="entry name" value="HATPase_C_sf"/>
</dbReference>
<proteinExistence type="predicted"/>
<dbReference type="InterPro" id="IPR003661">
    <property type="entry name" value="HisK_dim/P_dom"/>
</dbReference>
<evidence type="ECO:0000256" key="3">
    <source>
        <dbReference type="ARBA" id="ARBA00012438"/>
    </source>
</evidence>
<reference evidence="15 16" key="1">
    <citation type="submission" date="2013-08" db="EMBL/GenBank/DDBJ databases">
        <authorList>
            <person name="Huang J."/>
            <person name="Wang G."/>
        </authorList>
    </citation>
    <scope>NUCLEOTIDE SEQUENCE [LARGE SCALE GENOMIC DNA]</scope>
    <source>
        <strain evidence="15 16">JSM 076056</strain>
    </source>
</reference>
<evidence type="ECO:0000256" key="8">
    <source>
        <dbReference type="ARBA" id="ARBA00022777"/>
    </source>
</evidence>
<keyword evidence="12" id="KW-1133">Transmembrane helix</keyword>
<keyword evidence="6" id="KW-0808">Transferase</keyword>
<dbReference type="CDD" id="cd00082">
    <property type="entry name" value="HisKA"/>
    <property type="match status" value="1"/>
</dbReference>
<keyword evidence="8 15" id="KW-0418">Kinase</keyword>
<dbReference type="EMBL" id="AVPE01000006">
    <property type="protein sequence ID" value="KGX92338.1"/>
    <property type="molecule type" value="Genomic_DNA"/>
</dbReference>
<dbReference type="Pfam" id="PF02518">
    <property type="entry name" value="HATPase_c"/>
    <property type="match status" value="1"/>
</dbReference>
<evidence type="ECO:0000259" key="13">
    <source>
        <dbReference type="PROSITE" id="PS50109"/>
    </source>
</evidence>
<dbReference type="Proteomes" id="UP000030528">
    <property type="component" value="Unassembled WGS sequence"/>
</dbReference>
<evidence type="ECO:0000256" key="5">
    <source>
        <dbReference type="ARBA" id="ARBA00022553"/>
    </source>
</evidence>
<dbReference type="CDD" id="cd00075">
    <property type="entry name" value="HATPase"/>
    <property type="match status" value="1"/>
</dbReference>
<dbReference type="AlphaFoldDB" id="A0A0A5GM80"/>
<dbReference type="OrthoDB" id="9813151at2"/>
<dbReference type="SUPFAM" id="SSF55874">
    <property type="entry name" value="ATPase domain of HSP90 chaperone/DNA topoisomerase II/histidine kinase"/>
    <property type="match status" value="1"/>
</dbReference>
<feature type="transmembrane region" description="Helical" evidence="12">
    <location>
        <begin position="18"/>
        <end position="37"/>
    </location>
</feature>
<keyword evidence="11 12" id="KW-0472">Membrane</keyword>
<evidence type="ECO:0000259" key="14">
    <source>
        <dbReference type="PROSITE" id="PS50885"/>
    </source>
</evidence>
<evidence type="ECO:0000256" key="2">
    <source>
        <dbReference type="ARBA" id="ARBA00004651"/>
    </source>
</evidence>
<keyword evidence="4" id="KW-1003">Cell membrane</keyword>
<sequence>MSNKSKKTTLLRYWTSRYVAALLVGLLIIGLISTFWIRQQTLDERLNVMELLSTELADRIVATNGRAAVNPTTEKIIEKRVGMLRFNTPPSVFVVNREGMILFPNAKLPFAKNEKLPQSLIASDETISKVDFAGKEGTTFVVKTPIHVNNSTVGYVLVMQNREELVHVDREYGLVAILLLFLGVSGWACIYYLSRKVVKPIKDVASAAREIEQGNYDIELPVDPKEKEVSELVDSFQHMSERLQHLEQLRTELLAGVTHELKTPVASISGLVQAVKDGVVKEDEADEFLQISLAEIRRLQTMVEDLMDFNSFLSGELSVQLDWHPLHSILQETVYQWNLVQKEDRITLQVEEIDSSLTVYVDPYRMKQILFNLFNNAQQAIEGAGTIVVRLQRGDQNEIIEVLDTGKGIKEEEQMLIFERFYRGSQKKMTQRGLGIGLPLSKLLAQAQGGDLTLGHSTPEGTTFALHLPR</sequence>
<dbReference type="Pfam" id="PF00512">
    <property type="entry name" value="HisKA"/>
    <property type="match status" value="1"/>
</dbReference>
<dbReference type="InterPro" id="IPR050980">
    <property type="entry name" value="2C_sensor_his_kinase"/>
</dbReference>
<keyword evidence="12" id="KW-0812">Transmembrane</keyword>
<evidence type="ECO:0000256" key="10">
    <source>
        <dbReference type="ARBA" id="ARBA00023012"/>
    </source>
</evidence>
<evidence type="ECO:0000256" key="12">
    <source>
        <dbReference type="SAM" id="Phobius"/>
    </source>
</evidence>
<dbReference type="InterPro" id="IPR036097">
    <property type="entry name" value="HisK_dim/P_sf"/>
</dbReference>
<feature type="transmembrane region" description="Helical" evidence="12">
    <location>
        <begin position="172"/>
        <end position="193"/>
    </location>
</feature>
<dbReference type="EC" id="2.7.13.3" evidence="3"/>
<dbReference type="InterPro" id="IPR003660">
    <property type="entry name" value="HAMP_dom"/>
</dbReference>
<dbReference type="SUPFAM" id="SSF47384">
    <property type="entry name" value="Homodimeric domain of signal transducing histidine kinase"/>
    <property type="match status" value="1"/>
</dbReference>
<dbReference type="PANTHER" id="PTHR44936">
    <property type="entry name" value="SENSOR PROTEIN CREC"/>
    <property type="match status" value="1"/>
</dbReference>
<dbReference type="InterPro" id="IPR004358">
    <property type="entry name" value="Sig_transdc_His_kin-like_C"/>
</dbReference>
<keyword evidence="7" id="KW-0547">Nucleotide-binding</keyword>
<protein>
    <recommendedName>
        <fullName evidence="3">histidine kinase</fullName>
        <ecNumber evidence="3">2.7.13.3</ecNumber>
    </recommendedName>
</protein>
<evidence type="ECO:0000313" key="16">
    <source>
        <dbReference type="Proteomes" id="UP000030528"/>
    </source>
</evidence>
<comment type="caution">
    <text evidence="15">The sequence shown here is derived from an EMBL/GenBank/DDBJ whole genome shotgun (WGS) entry which is preliminary data.</text>
</comment>
<dbReference type="SMART" id="SM00387">
    <property type="entry name" value="HATPase_c"/>
    <property type="match status" value="1"/>
</dbReference>
<comment type="subcellular location">
    <subcellularLocation>
        <location evidence="2">Cell membrane</location>
        <topology evidence="2">Multi-pass membrane protein</topology>
    </subcellularLocation>
</comment>
<organism evidence="15 16">
    <name type="scientific">Pontibacillus halophilus JSM 076056 = DSM 19796</name>
    <dbReference type="NCBI Taxonomy" id="1385510"/>
    <lineage>
        <taxon>Bacteria</taxon>
        <taxon>Bacillati</taxon>
        <taxon>Bacillota</taxon>
        <taxon>Bacilli</taxon>
        <taxon>Bacillales</taxon>
        <taxon>Bacillaceae</taxon>
        <taxon>Pontibacillus</taxon>
    </lineage>
</organism>
<dbReference type="Pfam" id="PF00672">
    <property type="entry name" value="HAMP"/>
    <property type="match status" value="1"/>
</dbReference>
<dbReference type="GO" id="GO:0005524">
    <property type="term" value="F:ATP binding"/>
    <property type="evidence" value="ECO:0007669"/>
    <property type="project" value="UniProtKB-KW"/>
</dbReference>
<name>A0A0A5GM80_9BACI</name>
<evidence type="ECO:0000313" key="15">
    <source>
        <dbReference type="EMBL" id="KGX92338.1"/>
    </source>
</evidence>
<dbReference type="RefSeq" id="WP_026800523.1">
    <property type="nucleotide sequence ID" value="NZ_AULI01000008.1"/>
</dbReference>
<evidence type="ECO:0000256" key="11">
    <source>
        <dbReference type="ARBA" id="ARBA00023136"/>
    </source>
</evidence>
<dbReference type="SUPFAM" id="SSF158472">
    <property type="entry name" value="HAMP domain-like"/>
    <property type="match status" value="1"/>
</dbReference>
<evidence type="ECO:0000256" key="6">
    <source>
        <dbReference type="ARBA" id="ARBA00022679"/>
    </source>
</evidence>
<dbReference type="PROSITE" id="PS50109">
    <property type="entry name" value="HIS_KIN"/>
    <property type="match status" value="1"/>
</dbReference>
<dbReference type="InterPro" id="IPR005467">
    <property type="entry name" value="His_kinase_dom"/>
</dbReference>
<evidence type="ECO:0000256" key="7">
    <source>
        <dbReference type="ARBA" id="ARBA00022741"/>
    </source>
</evidence>
<dbReference type="eggNOG" id="COG2205">
    <property type="taxonomic scope" value="Bacteria"/>
</dbReference>
<dbReference type="Gene3D" id="6.10.340.10">
    <property type="match status" value="1"/>
</dbReference>
<dbReference type="Gene3D" id="3.30.565.10">
    <property type="entry name" value="Histidine kinase-like ATPase, C-terminal domain"/>
    <property type="match status" value="1"/>
</dbReference>
<comment type="catalytic activity">
    <reaction evidence="1">
        <text>ATP + protein L-histidine = ADP + protein N-phospho-L-histidine.</text>
        <dbReference type="EC" id="2.7.13.3"/>
    </reaction>
</comment>
<keyword evidence="10" id="KW-0902">Two-component regulatory system</keyword>